<dbReference type="Proteomes" id="UP000037460">
    <property type="component" value="Unassembled WGS sequence"/>
</dbReference>
<name>A0A0M0J4N0_9EUKA</name>
<reference evidence="2" key="1">
    <citation type="journal article" date="2015" name="PLoS Genet.">
        <title>Genome Sequence and Transcriptome Analyses of Chrysochromulina tobin: Metabolic Tools for Enhanced Algal Fitness in the Prominent Order Prymnesiales (Haptophyceae).</title>
        <authorList>
            <person name="Hovde B.T."/>
            <person name="Deodato C.R."/>
            <person name="Hunsperger H.M."/>
            <person name="Ryken S.A."/>
            <person name="Yost W."/>
            <person name="Jha R.K."/>
            <person name="Patterson J."/>
            <person name="Monnat R.J. Jr."/>
            <person name="Barlow S.B."/>
            <person name="Starkenburg S.R."/>
            <person name="Cattolico R.A."/>
        </authorList>
    </citation>
    <scope>NUCLEOTIDE SEQUENCE</scope>
    <source>
        <strain evidence="2">CCMP291</strain>
    </source>
</reference>
<proteinExistence type="predicted"/>
<evidence type="ECO:0000313" key="2">
    <source>
        <dbReference type="Proteomes" id="UP000037460"/>
    </source>
</evidence>
<evidence type="ECO:0000313" key="1">
    <source>
        <dbReference type="EMBL" id="KOO21564.1"/>
    </source>
</evidence>
<dbReference type="AlphaFoldDB" id="A0A0M0J4N0"/>
<sequence>MLLDDETLSCYERAEHAEDVGFAHAHHIHPLVANDIEAAAVALLDAGELVAAAEAFADAAERFGAFYGPGADMLRCSKAKAVQSLAEYRALLDEVHTQN</sequence>
<comment type="caution">
    <text evidence="1">The sequence shown here is derived from an EMBL/GenBank/DDBJ whole genome shotgun (WGS) entry which is preliminary data.</text>
</comment>
<protein>
    <submittedName>
        <fullName evidence="1">Uncharacterized protein</fullName>
    </submittedName>
</protein>
<keyword evidence="2" id="KW-1185">Reference proteome</keyword>
<organism evidence="1 2">
    <name type="scientific">Chrysochromulina tobinii</name>
    <dbReference type="NCBI Taxonomy" id="1460289"/>
    <lineage>
        <taxon>Eukaryota</taxon>
        <taxon>Haptista</taxon>
        <taxon>Haptophyta</taxon>
        <taxon>Prymnesiophyceae</taxon>
        <taxon>Prymnesiales</taxon>
        <taxon>Chrysochromulinaceae</taxon>
        <taxon>Chrysochromulina</taxon>
    </lineage>
</organism>
<accession>A0A0M0J4N0</accession>
<gene>
    <name evidence="1" type="ORF">Ctob_001639</name>
</gene>
<dbReference type="EMBL" id="JWZX01003351">
    <property type="protein sequence ID" value="KOO21564.1"/>
    <property type="molecule type" value="Genomic_DNA"/>
</dbReference>